<feature type="domain" description="Histidine kinase" evidence="4">
    <location>
        <begin position="116"/>
        <end position="314"/>
    </location>
</feature>
<dbReference type="AlphaFoldDB" id="E1RGA0"/>
<evidence type="ECO:0000259" key="4">
    <source>
        <dbReference type="PROSITE" id="PS50109"/>
    </source>
</evidence>
<keyword evidence="1" id="KW-0597">Phosphoprotein</keyword>
<proteinExistence type="predicted"/>
<keyword evidence="3" id="KW-1133">Transmembrane helix</keyword>
<feature type="transmembrane region" description="Helical" evidence="3">
    <location>
        <begin position="14"/>
        <end position="37"/>
    </location>
</feature>
<name>E1RGA0_METP4</name>
<keyword evidence="3" id="KW-0472">Membrane</keyword>
<feature type="coiled-coil region" evidence="2">
    <location>
        <begin position="82"/>
        <end position="109"/>
    </location>
</feature>
<dbReference type="SMART" id="SM00387">
    <property type="entry name" value="HATPase_c"/>
    <property type="match status" value="1"/>
</dbReference>
<dbReference type="PROSITE" id="PS50109">
    <property type="entry name" value="HIS_KIN"/>
    <property type="match status" value="1"/>
</dbReference>
<reference evidence="5 6" key="1">
    <citation type="journal article" date="2010" name="Stand. Genomic Sci.">
        <title>Complete genome sequence of Methanoplanus petrolearius type strain (SEBR 4847).</title>
        <authorList>
            <person name="Brambilla E."/>
            <person name="Djao O.D."/>
            <person name="Daligault H."/>
            <person name="Lapidus A."/>
            <person name="Lucas S."/>
            <person name="Hammon N."/>
            <person name="Nolan M."/>
            <person name="Tice H."/>
            <person name="Cheng J.F."/>
            <person name="Han C."/>
            <person name="Tapia R."/>
            <person name="Goodwin L."/>
            <person name="Pitluck S."/>
            <person name="Liolios K."/>
            <person name="Ivanova N."/>
            <person name="Mavromatis K."/>
            <person name="Mikhailova N."/>
            <person name="Pati A."/>
            <person name="Chen A."/>
            <person name="Palaniappan K."/>
            <person name="Land M."/>
            <person name="Hauser L."/>
            <person name="Chang Y.J."/>
            <person name="Jeffries C.D."/>
            <person name="Rohde M."/>
            <person name="Spring S."/>
            <person name="Sikorski J."/>
            <person name="Goker M."/>
            <person name="Woyke T."/>
            <person name="Bristow J."/>
            <person name="Eisen J.A."/>
            <person name="Markowitz V."/>
            <person name="Hugenholtz P."/>
            <person name="Kyrpides N.C."/>
            <person name="Klenk H.P."/>
        </authorList>
    </citation>
    <scope>NUCLEOTIDE SEQUENCE [LARGE SCALE GENOMIC DNA]</scope>
    <source>
        <strain evidence="6">DSM 11571 / OCM 486 / SEBR 4847</strain>
    </source>
</reference>
<feature type="transmembrane region" description="Helical" evidence="3">
    <location>
        <begin position="57"/>
        <end position="81"/>
    </location>
</feature>
<keyword evidence="5" id="KW-0418">Kinase</keyword>
<dbReference type="PRINTS" id="PR00344">
    <property type="entry name" value="BCTRLSENSOR"/>
</dbReference>
<dbReference type="InterPro" id="IPR004358">
    <property type="entry name" value="Sig_transdc_His_kin-like_C"/>
</dbReference>
<dbReference type="KEGG" id="mpi:Mpet_2671"/>
<keyword evidence="2" id="KW-0175">Coiled coil</keyword>
<dbReference type="Proteomes" id="UP000006565">
    <property type="component" value="Chromosome"/>
</dbReference>
<gene>
    <name evidence="5" type="ordered locus">Mpet_2671</name>
</gene>
<evidence type="ECO:0000256" key="2">
    <source>
        <dbReference type="SAM" id="Coils"/>
    </source>
</evidence>
<dbReference type="InterPro" id="IPR005467">
    <property type="entry name" value="His_kinase_dom"/>
</dbReference>
<keyword evidence="3" id="KW-0812">Transmembrane</keyword>
<dbReference type="GO" id="GO:0000155">
    <property type="term" value="F:phosphorelay sensor kinase activity"/>
    <property type="evidence" value="ECO:0007669"/>
    <property type="project" value="TreeGrafter"/>
</dbReference>
<dbReference type="Gene3D" id="3.30.565.10">
    <property type="entry name" value="Histidine kinase-like ATPase, C-terminal domain"/>
    <property type="match status" value="1"/>
</dbReference>
<dbReference type="RefSeq" id="WP_013330587.1">
    <property type="nucleotide sequence ID" value="NC_014507.1"/>
</dbReference>
<dbReference type="OrthoDB" id="8127at2157"/>
<protein>
    <submittedName>
        <fullName evidence="5">Integral membrane sensor signal transduction histidine kinase</fullName>
    </submittedName>
</protein>
<dbReference type="GeneID" id="9745165"/>
<dbReference type="InterPro" id="IPR036890">
    <property type="entry name" value="HATPase_C_sf"/>
</dbReference>
<evidence type="ECO:0000256" key="1">
    <source>
        <dbReference type="ARBA" id="ARBA00022553"/>
    </source>
</evidence>
<evidence type="ECO:0000313" key="6">
    <source>
        <dbReference type="Proteomes" id="UP000006565"/>
    </source>
</evidence>
<dbReference type="Pfam" id="PF02518">
    <property type="entry name" value="HATPase_c"/>
    <property type="match status" value="1"/>
</dbReference>
<accession>E1RGA0</accession>
<keyword evidence="5" id="KW-0808">Transferase</keyword>
<dbReference type="PANTHER" id="PTHR43547">
    <property type="entry name" value="TWO-COMPONENT HISTIDINE KINASE"/>
    <property type="match status" value="1"/>
</dbReference>
<dbReference type="HOGENOM" id="CLU_064881_0_0_2"/>
<organism evidence="5 6">
    <name type="scientific">Methanolacinia petrolearia (strain DSM 11571 / OCM 486 / SEBR 4847)</name>
    <name type="common">Methanoplanus petrolearius</name>
    <dbReference type="NCBI Taxonomy" id="679926"/>
    <lineage>
        <taxon>Archaea</taxon>
        <taxon>Methanobacteriati</taxon>
        <taxon>Methanobacteriota</taxon>
        <taxon>Stenosarchaea group</taxon>
        <taxon>Methanomicrobia</taxon>
        <taxon>Methanomicrobiales</taxon>
        <taxon>Methanomicrobiaceae</taxon>
        <taxon>Methanolacinia</taxon>
    </lineage>
</organism>
<dbReference type="STRING" id="679926.Mpet_2671"/>
<dbReference type="PANTHER" id="PTHR43547:SF2">
    <property type="entry name" value="HYBRID SIGNAL TRANSDUCTION HISTIDINE KINASE C"/>
    <property type="match status" value="1"/>
</dbReference>
<evidence type="ECO:0000256" key="3">
    <source>
        <dbReference type="SAM" id="Phobius"/>
    </source>
</evidence>
<dbReference type="SUPFAM" id="SSF55874">
    <property type="entry name" value="ATPase domain of HSP90 chaperone/DNA topoisomerase II/histidine kinase"/>
    <property type="match status" value="1"/>
</dbReference>
<dbReference type="EMBL" id="CP002117">
    <property type="protein sequence ID" value="ADN37414.1"/>
    <property type="molecule type" value="Genomic_DNA"/>
</dbReference>
<dbReference type="eggNOG" id="arCOG06193">
    <property type="taxonomic scope" value="Archaea"/>
</dbReference>
<dbReference type="InterPro" id="IPR003594">
    <property type="entry name" value="HATPase_dom"/>
</dbReference>
<evidence type="ECO:0000313" key="5">
    <source>
        <dbReference type="EMBL" id="ADN37414.1"/>
    </source>
</evidence>
<sequence length="318" mass="35609">MKSHFSGIQWKKKIFYYLSFPPVKAIIITIILLAIMLPYWMLAVEWAKTVLMSPDQQFAFTTTTFLLVLVIADSAFLVSYYQTSQKNELQKITEELKRSEEALLSANKKLALLSGITRHDIKNQLAALGGYIDLSHYSLNNPEKMEEIIEKEMNIARMINKEIDFTKDYEDMGASAPVWNNLHQMIRRASSGSSLGEVKISEHDTDVEIYADPLVEKVFFNLIDNTLRHGGDNVSKIDISVKAAEGGLKILYTDDGEGISSSFRNNLFARGYGRNTGLGLFLSKEILSITGISIQETGDSNSGVCFEIQVPPGGYRTL</sequence>
<keyword evidence="6" id="KW-1185">Reference proteome</keyword>